<feature type="transmembrane region" description="Helical" evidence="2">
    <location>
        <begin position="226"/>
        <end position="247"/>
    </location>
</feature>
<dbReference type="Proteomes" id="UP001296104">
    <property type="component" value="Unassembled WGS sequence"/>
</dbReference>
<feature type="transmembrane region" description="Helical" evidence="2">
    <location>
        <begin position="186"/>
        <end position="206"/>
    </location>
</feature>
<feature type="transmembrane region" description="Helical" evidence="2">
    <location>
        <begin position="106"/>
        <end position="125"/>
    </location>
</feature>
<evidence type="ECO:0000256" key="2">
    <source>
        <dbReference type="SAM" id="Phobius"/>
    </source>
</evidence>
<accession>A0AAI8YTA7</accession>
<sequence length="424" mass="46315">MVASSAGTLLLRSLFGTPAKAGDGTVKPATVPLAAHIFSMCLSLITLPVLGVCLTRRIERIHKWSRLPVSAWLLLTIYVDSFLFIFATALFKDIGTNKSADLCEGAILLCLVCYMSTKVLIYTFLVEKAWVVRGRLHRRKESKLYLFNCFGMLLPYGICVVLNFLWRISFINTHGTCIIGIQIKALMALIVFEVIVNIYLNILFIIPLRKLYSYRHGNGNMRRLAFRAFIGSCTTLLSSVVNLSVLMSVGGEPGWICLMLCNLDILFCGLVLHWVTAFDSNGSFPQAHGPRPACSCSAPGASNMTGSTAVGALVSNATCQVPDPVYAQRKQRCSDEDFPESCWKAHPWDMAGLPPSCGGPQAAQTAPDGAPSSSCETSPGGKKEQEDLRGDSVTEVDETERIEMELGERGCTHGEGDRIEKCEV</sequence>
<proteinExistence type="predicted"/>
<organism evidence="3 4">
    <name type="scientific">Lecanosticta acicola</name>
    <dbReference type="NCBI Taxonomy" id="111012"/>
    <lineage>
        <taxon>Eukaryota</taxon>
        <taxon>Fungi</taxon>
        <taxon>Dikarya</taxon>
        <taxon>Ascomycota</taxon>
        <taxon>Pezizomycotina</taxon>
        <taxon>Dothideomycetes</taxon>
        <taxon>Dothideomycetidae</taxon>
        <taxon>Mycosphaerellales</taxon>
        <taxon>Mycosphaerellaceae</taxon>
        <taxon>Lecanosticta</taxon>
    </lineage>
</organism>
<keyword evidence="2" id="KW-0812">Transmembrane</keyword>
<feature type="compositionally biased region" description="Basic and acidic residues" evidence="1">
    <location>
        <begin position="399"/>
        <end position="424"/>
    </location>
</feature>
<feature type="region of interest" description="Disordered" evidence="1">
    <location>
        <begin position="354"/>
        <end position="424"/>
    </location>
</feature>
<dbReference type="PANTHER" id="PTHR38848:SF3">
    <property type="entry name" value="G-PROTEIN COUPLED RECEPTORS FAMILY 3 PROFILE DOMAIN-CONTAINING PROTEIN"/>
    <property type="match status" value="1"/>
</dbReference>
<dbReference type="AlphaFoldDB" id="A0AAI8YTA7"/>
<keyword evidence="2" id="KW-0472">Membrane</keyword>
<feature type="transmembrane region" description="Helical" evidence="2">
    <location>
        <begin position="145"/>
        <end position="166"/>
    </location>
</feature>
<evidence type="ECO:0000256" key="1">
    <source>
        <dbReference type="SAM" id="MobiDB-lite"/>
    </source>
</evidence>
<keyword evidence="4" id="KW-1185">Reference proteome</keyword>
<feature type="transmembrane region" description="Helical" evidence="2">
    <location>
        <begin position="67"/>
        <end position="91"/>
    </location>
</feature>
<feature type="transmembrane region" description="Helical" evidence="2">
    <location>
        <begin position="253"/>
        <end position="275"/>
    </location>
</feature>
<protein>
    <submittedName>
        <fullName evidence="3">Ring finger domain</fullName>
    </submittedName>
</protein>
<keyword evidence="2" id="KW-1133">Transmembrane helix</keyword>
<dbReference type="PANTHER" id="PTHR38848">
    <property type="entry name" value="G-PROTEIN COUPLED RECEPTORS FAMILY 3 PROFILE DOMAIN-CONTAINING PROTEIN"/>
    <property type="match status" value="1"/>
</dbReference>
<gene>
    <name evidence="3" type="ORF">LECACI_7A001586</name>
</gene>
<evidence type="ECO:0000313" key="3">
    <source>
        <dbReference type="EMBL" id="CAK3846741.1"/>
    </source>
</evidence>
<feature type="transmembrane region" description="Helical" evidence="2">
    <location>
        <begin position="31"/>
        <end position="55"/>
    </location>
</feature>
<name>A0AAI8YTA7_9PEZI</name>
<evidence type="ECO:0000313" key="4">
    <source>
        <dbReference type="Proteomes" id="UP001296104"/>
    </source>
</evidence>
<dbReference type="EMBL" id="CAVMBE010000006">
    <property type="protein sequence ID" value="CAK3846741.1"/>
    <property type="molecule type" value="Genomic_DNA"/>
</dbReference>
<comment type="caution">
    <text evidence="3">The sequence shown here is derived from an EMBL/GenBank/DDBJ whole genome shotgun (WGS) entry which is preliminary data.</text>
</comment>
<feature type="compositionally biased region" description="Basic and acidic residues" evidence="1">
    <location>
        <begin position="381"/>
        <end position="392"/>
    </location>
</feature>
<reference evidence="3" key="1">
    <citation type="submission" date="2023-11" db="EMBL/GenBank/DDBJ databases">
        <authorList>
            <person name="Alioto T."/>
            <person name="Alioto T."/>
            <person name="Gomez Garrido J."/>
        </authorList>
    </citation>
    <scope>NUCLEOTIDE SEQUENCE</scope>
</reference>